<feature type="active site" description="Acyl-thioester intermediate" evidence="5">
    <location>
        <position position="90"/>
    </location>
</feature>
<evidence type="ECO:0000256" key="1">
    <source>
        <dbReference type="ARBA" id="ARBA00005189"/>
    </source>
</evidence>
<dbReference type="Gene3D" id="3.40.47.10">
    <property type="match status" value="2"/>
</dbReference>
<dbReference type="OrthoDB" id="5404651at2759"/>
<gene>
    <name evidence="10" type="primary">LOC106745601</name>
</gene>
<dbReference type="NCBIfam" id="TIGR01930">
    <property type="entry name" value="AcCoA-C-Actrans"/>
    <property type="match status" value="1"/>
</dbReference>
<feature type="active site" description="Proton acceptor" evidence="5">
    <location>
        <position position="350"/>
    </location>
</feature>
<dbReference type="PROSITE" id="PS00098">
    <property type="entry name" value="THIOLASE_1"/>
    <property type="match status" value="1"/>
</dbReference>
<protein>
    <submittedName>
        <fullName evidence="10">Acetyl-CoA acetyltransferase, cytosolic</fullName>
    </submittedName>
</protein>
<proteinExistence type="inferred from homology"/>
<evidence type="ECO:0000313" key="9">
    <source>
        <dbReference type="Proteomes" id="UP000515204"/>
    </source>
</evidence>
<dbReference type="RefSeq" id="XP_014476840.1">
    <property type="nucleotide sequence ID" value="XM_014621354.1"/>
</dbReference>
<sequence length="394" mass="41140">MSDRSVVIVSAVRTSIGSFCGSLSCMKASQLGSIVIKESLAKVGLNGTDVSEVIMGQVLTATEGQNPARQAAIYAGIPIHVPAYQVNMLCGSGLKSVINGYSSIKSGESDIVVAGGQENMSRAPHATYLRTAIKFGGSKLIDTLLEDGLTDAFHNIHMAITAENLAEKYAISRELQDDFASKSQQKAEAAITAGHFKNEIVPVTIGGKKEITVVSQDEFPKFDTTVEKLAKLKPAFRPQNGTITAGNASGVNDGAAAVVLMSQEAAASKGITPLATIVAVAQVGVEPQIMGIGPVEAVKLVLKKANWTKEEVDFYELNEAFAAQAIVCIQELGLDSEKVNVNGGAIALGHPIGASGTRVLVTLLYTLERTGKKKGVASLCIGGGMGIAIAIERK</sequence>
<name>A0A6P3XEP1_DINQU</name>
<dbReference type="Pfam" id="PF02803">
    <property type="entry name" value="Thiolase_C"/>
    <property type="match status" value="1"/>
</dbReference>
<dbReference type="Pfam" id="PF00108">
    <property type="entry name" value="Thiolase_N"/>
    <property type="match status" value="1"/>
</dbReference>
<dbReference type="GeneID" id="106745601"/>
<dbReference type="InterPro" id="IPR002155">
    <property type="entry name" value="Thiolase"/>
</dbReference>
<dbReference type="FunFam" id="3.40.47.10:FF:000010">
    <property type="entry name" value="Acetyl-CoA acetyltransferase (Thiolase)"/>
    <property type="match status" value="1"/>
</dbReference>
<evidence type="ECO:0000256" key="2">
    <source>
        <dbReference type="ARBA" id="ARBA00010982"/>
    </source>
</evidence>
<organism evidence="9 10">
    <name type="scientific">Dinoponera quadriceps</name>
    <name type="common">South American ant</name>
    <dbReference type="NCBI Taxonomy" id="609295"/>
    <lineage>
        <taxon>Eukaryota</taxon>
        <taxon>Metazoa</taxon>
        <taxon>Ecdysozoa</taxon>
        <taxon>Arthropoda</taxon>
        <taxon>Hexapoda</taxon>
        <taxon>Insecta</taxon>
        <taxon>Pterygota</taxon>
        <taxon>Neoptera</taxon>
        <taxon>Endopterygota</taxon>
        <taxon>Hymenoptera</taxon>
        <taxon>Apocrita</taxon>
        <taxon>Aculeata</taxon>
        <taxon>Formicoidea</taxon>
        <taxon>Formicidae</taxon>
        <taxon>Ponerinae</taxon>
        <taxon>Ponerini</taxon>
        <taxon>Dinoponera</taxon>
    </lineage>
</organism>
<dbReference type="InterPro" id="IPR020616">
    <property type="entry name" value="Thiolase_N"/>
</dbReference>
<evidence type="ECO:0000259" key="7">
    <source>
        <dbReference type="Pfam" id="PF00108"/>
    </source>
</evidence>
<keyword evidence="3 6" id="KW-0808">Transferase</keyword>
<dbReference type="InterPro" id="IPR020610">
    <property type="entry name" value="Thiolase_AS"/>
</dbReference>
<dbReference type="InterPro" id="IPR020617">
    <property type="entry name" value="Thiolase_C"/>
</dbReference>
<dbReference type="SUPFAM" id="SSF53901">
    <property type="entry name" value="Thiolase-like"/>
    <property type="match status" value="2"/>
</dbReference>
<evidence type="ECO:0000259" key="8">
    <source>
        <dbReference type="Pfam" id="PF02803"/>
    </source>
</evidence>
<dbReference type="PANTHER" id="PTHR18919">
    <property type="entry name" value="ACETYL-COA C-ACYLTRANSFERASE"/>
    <property type="match status" value="1"/>
</dbReference>
<comment type="similarity">
    <text evidence="2 6">Belongs to the thiolase-like superfamily. Thiolase family.</text>
</comment>
<accession>A0A6P3XEP1</accession>
<dbReference type="InterPro" id="IPR020613">
    <property type="entry name" value="Thiolase_CS"/>
</dbReference>
<dbReference type="CDD" id="cd00751">
    <property type="entry name" value="thiolase"/>
    <property type="match status" value="1"/>
</dbReference>
<keyword evidence="4 6" id="KW-0012">Acyltransferase</keyword>
<dbReference type="PIRSF" id="PIRSF000429">
    <property type="entry name" value="Ac-CoA_Ac_transf"/>
    <property type="match status" value="1"/>
</dbReference>
<dbReference type="PROSITE" id="PS00737">
    <property type="entry name" value="THIOLASE_2"/>
    <property type="match status" value="1"/>
</dbReference>
<dbReference type="PROSITE" id="PS51257">
    <property type="entry name" value="PROKAR_LIPOPROTEIN"/>
    <property type="match status" value="1"/>
</dbReference>
<dbReference type="InterPro" id="IPR016039">
    <property type="entry name" value="Thiolase-like"/>
</dbReference>
<feature type="domain" description="Thiolase C-terminal" evidence="8">
    <location>
        <begin position="272"/>
        <end position="393"/>
    </location>
</feature>
<reference evidence="10" key="1">
    <citation type="submission" date="2025-08" db="UniProtKB">
        <authorList>
            <consortium name="RefSeq"/>
        </authorList>
    </citation>
    <scope>IDENTIFICATION</scope>
</reference>
<keyword evidence="9" id="KW-1185">Reference proteome</keyword>
<comment type="pathway">
    <text evidence="1">Lipid metabolism.</text>
</comment>
<dbReference type="PANTHER" id="PTHR18919:SF107">
    <property type="entry name" value="ACETYL-COA ACETYLTRANSFERASE, CYTOSOLIC"/>
    <property type="match status" value="1"/>
</dbReference>
<dbReference type="GO" id="GO:0003988">
    <property type="term" value="F:acetyl-CoA C-acyltransferase activity"/>
    <property type="evidence" value="ECO:0007669"/>
    <property type="project" value="UniProtKB-ARBA"/>
</dbReference>
<feature type="active site" description="Proton acceptor" evidence="5">
    <location>
        <position position="380"/>
    </location>
</feature>
<evidence type="ECO:0000313" key="10">
    <source>
        <dbReference type="RefSeq" id="XP_014476840.1"/>
    </source>
</evidence>
<dbReference type="KEGG" id="dqu:106745601"/>
<evidence type="ECO:0000256" key="4">
    <source>
        <dbReference type="ARBA" id="ARBA00023315"/>
    </source>
</evidence>
<evidence type="ECO:0000256" key="6">
    <source>
        <dbReference type="RuleBase" id="RU003557"/>
    </source>
</evidence>
<dbReference type="InterPro" id="IPR020615">
    <property type="entry name" value="Thiolase_acyl_enz_int_AS"/>
</dbReference>
<dbReference type="CTD" id="39"/>
<feature type="domain" description="Thiolase N-terminal" evidence="7">
    <location>
        <begin position="6"/>
        <end position="263"/>
    </location>
</feature>
<dbReference type="AlphaFoldDB" id="A0A6P3XEP1"/>
<dbReference type="PROSITE" id="PS00099">
    <property type="entry name" value="THIOLASE_3"/>
    <property type="match status" value="1"/>
</dbReference>
<dbReference type="Proteomes" id="UP000515204">
    <property type="component" value="Unplaced"/>
</dbReference>
<evidence type="ECO:0000256" key="5">
    <source>
        <dbReference type="PIRSR" id="PIRSR000429-1"/>
    </source>
</evidence>
<evidence type="ECO:0000256" key="3">
    <source>
        <dbReference type="ARBA" id="ARBA00022679"/>
    </source>
</evidence>